<feature type="transmembrane region" description="Helical" evidence="6">
    <location>
        <begin position="317"/>
        <end position="344"/>
    </location>
</feature>
<evidence type="ECO:0000256" key="1">
    <source>
        <dbReference type="ARBA" id="ARBA00004651"/>
    </source>
</evidence>
<accession>A0ABV7JH86</accession>
<feature type="transmembrane region" description="Helical" evidence="6">
    <location>
        <begin position="752"/>
        <end position="772"/>
    </location>
</feature>
<keyword evidence="5 6" id="KW-0472">Membrane</keyword>
<dbReference type="Pfam" id="PF02687">
    <property type="entry name" value="FtsX"/>
    <property type="match status" value="2"/>
</dbReference>
<evidence type="ECO:0000259" key="7">
    <source>
        <dbReference type="Pfam" id="PF02687"/>
    </source>
</evidence>
<dbReference type="Proteomes" id="UP001595526">
    <property type="component" value="Unassembled WGS sequence"/>
</dbReference>
<dbReference type="RefSeq" id="WP_379018433.1">
    <property type="nucleotide sequence ID" value="NZ_JBHRTA010000003.1"/>
</dbReference>
<keyword evidence="10" id="KW-1185">Reference proteome</keyword>
<dbReference type="EMBL" id="JBHRTA010000003">
    <property type="protein sequence ID" value="MFC3196076.1"/>
    <property type="molecule type" value="Genomic_DNA"/>
</dbReference>
<protein>
    <submittedName>
        <fullName evidence="9">ABC transporter permease</fullName>
    </submittedName>
</protein>
<gene>
    <name evidence="9" type="ORF">ACFOET_00485</name>
</gene>
<feature type="domain" description="ABC3 transporter permease C-terminal" evidence="7">
    <location>
        <begin position="276"/>
        <end position="392"/>
    </location>
</feature>
<feature type="transmembrane region" description="Helical" evidence="6">
    <location>
        <begin position="364"/>
        <end position="390"/>
    </location>
</feature>
<dbReference type="PANTHER" id="PTHR30572:SF18">
    <property type="entry name" value="ABC-TYPE MACROLIDE FAMILY EXPORT SYSTEM PERMEASE COMPONENT 2"/>
    <property type="match status" value="1"/>
</dbReference>
<feature type="transmembrane region" description="Helical" evidence="6">
    <location>
        <begin position="270"/>
        <end position="292"/>
    </location>
</feature>
<reference evidence="10" key="1">
    <citation type="journal article" date="2019" name="Int. J. Syst. Evol. Microbiol.">
        <title>The Global Catalogue of Microorganisms (GCM) 10K type strain sequencing project: providing services to taxonomists for standard genome sequencing and annotation.</title>
        <authorList>
            <consortium name="The Broad Institute Genomics Platform"/>
            <consortium name="The Broad Institute Genome Sequencing Center for Infectious Disease"/>
            <person name="Wu L."/>
            <person name="Ma J."/>
        </authorList>
    </citation>
    <scope>NUCLEOTIDE SEQUENCE [LARGE SCALE GENOMIC DNA]</scope>
    <source>
        <strain evidence="10">KCTC 52416</strain>
    </source>
</reference>
<evidence type="ECO:0000259" key="8">
    <source>
        <dbReference type="Pfam" id="PF12704"/>
    </source>
</evidence>
<evidence type="ECO:0000313" key="9">
    <source>
        <dbReference type="EMBL" id="MFC3196076.1"/>
    </source>
</evidence>
<dbReference type="Pfam" id="PF12704">
    <property type="entry name" value="MacB_PCD"/>
    <property type="match status" value="2"/>
</dbReference>
<proteinExistence type="predicted"/>
<evidence type="ECO:0000256" key="3">
    <source>
        <dbReference type="ARBA" id="ARBA00022692"/>
    </source>
</evidence>
<organism evidence="9 10">
    <name type="scientific">Parapedobacter deserti</name>
    <dbReference type="NCBI Taxonomy" id="1912957"/>
    <lineage>
        <taxon>Bacteria</taxon>
        <taxon>Pseudomonadati</taxon>
        <taxon>Bacteroidota</taxon>
        <taxon>Sphingobacteriia</taxon>
        <taxon>Sphingobacteriales</taxon>
        <taxon>Sphingobacteriaceae</taxon>
        <taxon>Parapedobacter</taxon>
    </lineage>
</organism>
<feature type="transmembrane region" description="Helical" evidence="6">
    <location>
        <begin position="671"/>
        <end position="692"/>
    </location>
</feature>
<dbReference type="InterPro" id="IPR003838">
    <property type="entry name" value="ABC3_permease_C"/>
</dbReference>
<evidence type="ECO:0000256" key="4">
    <source>
        <dbReference type="ARBA" id="ARBA00022989"/>
    </source>
</evidence>
<dbReference type="InterPro" id="IPR050250">
    <property type="entry name" value="Macrolide_Exporter_MacB"/>
</dbReference>
<evidence type="ECO:0000256" key="2">
    <source>
        <dbReference type="ARBA" id="ARBA00022475"/>
    </source>
</evidence>
<feature type="transmembrane region" description="Helical" evidence="6">
    <location>
        <begin position="704"/>
        <end position="732"/>
    </location>
</feature>
<sequence length="791" mass="87621">MIKNHFKTAWRNLWRNKAFSLINVIGLSFGLASILSLTLLVNQYFTRDEFHERKDRMYYLKTFSPDGSGHQQTTFPLLYEIEAACPEVEAITHWQSGYNPWLSVGEHTVQANGTFVDPGFLQLFSFEVIEGKRTNALQGKQSLVISKRLKTQLFGDKPALGETVIVSDSIPRTVTGVVEIPTASSLQADVFLPVQFLWDYMDDFEEIANWYNVFAPGYLLLREGTDVELLNEKIAGIVRQHYVEEKKSSVVKAVPFTQLKKELGDTVHKIIIGAIAAAIFVFLIVLVNLVNLNMATALTRTKELAVRRTIGSSKRNIIMQFCIENGLVMAISLIFGFAIFRLVLHALVNEVVGQRLGGLDLAHGYVMAVLVLGIAAGVVILAAVIPAARLNSLKLTNALKGKISDRMALGGVRSAFITAQFVLGITVLCMAMILNSQIRYMKTASLGFNTEDVVVGMLDLGFENPEQADSHFDVVLQALKADPSVKAVSTTQEIPTAYSYNSNGFSDVESDKEVHIQYARADAGFAEAYQIAIVAGRNFDDRLQATERDKVLLNETAASAFGWTDPVGKRLRQKGSDQVVTVIGVMKDFHYHGLNHSIAPIMHFYGSESGLASNSYLSIRIDARHREQVMAKLADSFEQLPSKKAFSYQWMDERVENQYTLLDGILKVTNYVALLILLIASMGLLGLSMIFAQQRVKEIGIRKVLGATVTSIVALLSADFVKLVLVAVVIASPIAWWAMDSWLADFAYRIDIRWWMFAVAGLAVVAIALLTVSWQAMRAAVVNPVESLRDE</sequence>
<keyword evidence="4 6" id="KW-1133">Transmembrane helix</keyword>
<evidence type="ECO:0000256" key="6">
    <source>
        <dbReference type="SAM" id="Phobius"/>
    </source>
</evidence>
<keyword evidence="2" id="KW-1003">Cell membrane</keyword>
<comment type="caution">
    <text evidence="9">The sequence shown here is derived from an EMBL/GenBank/DDBJ whole genome shotgun (WGS) entry which is preliminary data.</text>
</comment>
<dbReference type="PANTHER" id="PTHR30572">
    <property type="entry name" value="MEMBRANE COMPONENT OF TRANSPORTER-RELATED"/>
    <property type="match status" value="1"/>
</dbReference>
<name>A0ABV7JH86_9SPHI</name>
<keyword evidence="3 6" id="KW-0812">Transmembrane</keyword>
<feature type="transmembrane region" description="Helical" evidence="6">
    <location>
        <begin position="21"/>
        <end position="45"/>
    </location>
</feature>
<evidence type="ECO:0000256" key="5">
    <source>
        <dbReference type="ARBA" id="ARBA00023136"/>
    </source>
</evidence>
<evidence type="ECO:0000313" key="10">
    <source>
        <dbReference type="Proteomes" id="UP001595526"/>
    </source>
</evidence>
<feature type="transmembrane region" description="Helical" evidence="6">
    <location>
        <begin position="411"/>
        <end position="434"/>
    </location>
</feature>
<feature type="domain" description="MacB-like periplasmic core" evidence="8">
    <location>
        <begin position="20"/>
        <end position="235"/>
    </location>
</feature>
<feature type="domain" description="MacB-like periplasmic core" evidence="8">
    <location>
        <begin position="423"/>
        <end position="600"/>
    </location>
</feature>
<feature type="domain" description="ABC3 transporter permease C-terminal" evidence="7">
    <location>
        <begin position="672"/>
        <end position="780"/>
    </location>
</feature>
<dbReference type="InterPro" id="IPR025857">
    <property type="entry name" value="MacB_PCD"/>
</dbReference>
<comment type="subcellular location">
    <subcellularLocation>
        <location evidence="1">Cell membrane</location>
        <topology evidence="1">Multi-pass membrane protein</topology>
    </subcellularLocation>
</comment>